<comment type="caution">
    <text evidence="1">The sequence shown here is derived from an EMBL/GenBank/DDBJ whole genome shotgun (WGS) entry which is preliminary data.</text>
</comment>
<sequence>MDSSTRKMLSELYEDNKKLMLELKKELNEKKERDNYEDSLGSFFYNLHQSSMNSSKLTPSELHALEQKAKITNISTQNEALKRYE</sequence>
<dbReference type="Proteomes" id="UP001439875">
    <property type="component" value="Unassembled WGS sequence"/>
</dbReference>
<keyword evidence="2" id="KW-1185">Reference proteome</keyword>
<name>A0ACC6SGB4_9BACI</name>
<evidence type="ECO:0000313" key="2">
    <source>
        <dbReference type="Proteomes" id="UP001439875"/>
    </source>
</evidence>
<dbReference type="EMBL" id="JBBMEW010000027">
    <property type="protein sequence ID" value="MEQ2529080.1"/>
    <property type="molecule type" value="Genomic_DNA"/>
</dbReference>
<organism evidence="1 2">
    <name type="scientific">Robertmurraya yapensis</name>
    <name type="common">ex Hitch et al 2024</name>
    <dbReference type="NCBI Taxonomy" id="3133160"/>
    <lineage>
        <taxon>Bacteria</taxon>
        <taxon>Bacillati</taxon>
        <taxon>Bacillota</taxon>
        <taxon>Bacilli</taxon>
        <taxon>Bacillales</taxon>
        <taxon>Bacillaceae</taxon>
        <taxon>Robertmurraya</taxon>
    </lineage>
</organism>
<proteinExistence type="predicted"/>
<accession>A0ACC6SGB4</accession>
<evidence type="ECO:0000313" key="1">
    <source>
        <dbReference type="EMBL" id="MEQ2529080.1"/>
    </source>
</evidence>
<gene>
    <name evidence="1" type="ORF">WMO40_20610</name>
</gene>
<protein>
    <submittedName>
        <fullName evidence="1">Uncharacterized protein</fullName>
    </submittedName>
</protein>
<reference evidence="1" key="1">
    <citation type="submission" date="2024-03" db="EMBL/GenBank/DDBJ databases">
        <title>Human intestinal bacterial collection.</title>
        <authorList>
            <person name="Pauvert C."/>
            <person name="Hitch T.C.A."/>
            <person name="Clavel T."/>
        </authorList>
    </citation>
    <scope>NUCLEOTIDE SEQUENCE</scope>
    <source>
        <strain evidence="1">CLA-AA-H227</strain>
    </source>
</reference>